<accession>A0A5E6PGJ7</accession>
<evidence type="ECO:0000313" key="2">
    <source>
        <dbReference type="EMBL" id="VVM41442.1"/>
    </source>
</evidence>
<feature type="compositionally biased region" description="Basic and acidic residues" evidence="1">
    <location>
        <begin position="263"/>
        <end position="276"/>
    </location>
</feature>
<proteinExistence type="predicted"/>
<feature type="region of interest" description="Disordered" evidence="1">
    <location>
        <begin position="249"/>
        <end position="276"/>
    </location>
</feature>
<organism evidence="2 3">
    <name type="scientific">Pseudomonas fluorescens</name>
    <dbReference type="NCBI Taxonomy" id="294"/>
    <lineage>
        <taxon>Bacteria</taxon>
        <taxon>Pseudomonadati</taxon>
        <taxon>Pseudomonadota</taxon>
        <taxon>Gammaproteobacteria</taxon>
        <taxon>Pseudomonadales</taxon>
        <taxon>Pseudomonadaceae</taxon>
        <taxon>Pseudomonas</taxon>
    </lineage>
</organism>
<name>A0A5E6PGJ7_PSEFL</name>
<dbReference type="AlphaFoldDB" id="A0A5E6PGJ7"/>
<sequence length="293" mass="33017">MLEQQAAHLVTDCRASTHIALTGAMQCLHCQRRNAFDRYCADFFIAISPQNRQRIVAIIFWPAAMFGHQTGWKNPHRIALFLQLPGPGLSTWTGLHQNHDMRWQLSEKLIKRLARLDSLLVAHLAENIFTGDLKDLLGQIDRQGCAGRQIGRRQGLINRTMIFHGLALAVDGCLDCHRGALTPRLGRVHPITEKPSTPAALHHSSGRALARLQLLILIHPPHREAEWRCSSGDWRAAPFDAVEHAACRSKRSRPEGSVPGWIPERRNPEPKRGAGRKGRDLWFLWGVCQRDSP</sequence>
<evidence type="ECO:0000313" key="3">
    <source>
        <dbReference type="Proteomes" id="UP000326729"/>
    </source>
</evidence>
<reference evidence="2 3" key="1">
    <citation type="submission" date="2019-09" db="EMBL/GenBank/DDBJ databases">
        <authorList>
            <person name="Chandra G."/>
            <person name="Truman W A."/>
        </authorList>
    </citation>
    <scope>NUCLEOTIDE SEQUENCE [LARGE SCALE GENOMIC DNA]</scope>
    <source>
        <strain evidence="2">PS659</strain>
    </source>
</reference>
<gene>
    <name evidence="2" type="ORF">PS659_00294</name>
</gene>
<protein>
    <submittedName>
        <fullName evidence="2">Uncharacterized protein</fullName>
    </submittedName>
</protein>
<evidence type="ECO:0000256" key="1">
    <source>
        <dbReference type="SAM" id="MobiDB-lite"/>
    </source>
</evidence>
<dbReference type="EMBL" id="CABVGY010000002">
    <property type="protein sequence ID" value="VVM41442.1"/>
    <property type="molecule type" value="Genomic_DNA"/>
</dbReference>
<dbReference type="Proteomes" id="UP000326729">
    <property type="component" value="Unassembled WGS sequence"/>
</dbReference>